<keyword evidence="1" id="KW-1133">Transmembrane helix</keyword>
<feature type="transmembrane region" description="Helical" evidence="1">
    <location>
        <begin position="271"/>
        <end position="297"/>
    </location>
</feature>
<name>A0A8J6NJC8_9CHLR</name>
<organism evidence="2 3">
    <name type="scientific">Candidatus Desulfolinea nitratireducens</name>
    <dbReference type="NCBI Taxonomy" id="2841698"/>
    <lineage>
        <taxon>Bacteria</taxon>
        <taxon>Bacillati</taxon>
        <taxon>Chloroflexota</taxon>
        <taxon>Anaerolineae</taxon>
        <taxon>Anaerolineales</taxon>
        <taxon>Anaerolineales incertae sedis</taxon>
        <taxon>Candidatus Desulfolinea</taxon>
    </lineage>
</organism>
<comment type="caution">
    <text evidence="2">The sequence shown here is derived from an EMBL/GenBank/DDBJ whole genome shotgun (WGS) entry which is preliminary data.</text>
</comment>
<reference evidence="2 3" key="1">
    <citation type="submission" date="2020-08" db="EMBL/GenBank/DDBJ databases">
        <title>Bridging the membrane lipid divide: bacteria of the FCB group superphylum have the potential to synthesize archaeal ether lipids.</title>
        <authorList>
            <person name="Villanueva L."/>
            <person name="Von Meijenfeldt F.A.B."/>
            <person name="Westbye A.B."/>
            <person name="Yadav S."/>
            <person name="Hopmans E.C."/>
            <person name="Dutilh B.E."/>
            <person name="Sinninghe Damste J.S."/>
        </authorList>
    </citation>
    <scope>NUCLEOTIDE SEQUENCE [LARGE SCALE GENOMIC DNA]</scope>
    <source>
        <strain evidence="2">NIOZ-UU36</strain>
    </source>
</reference>
<dbReference type="EMBL" id="JACNJN010000034">
    <property type="protein sequence ID" value="MBC8333955.1"/>
    <property type="molecule type" value="Genomic_DNA"/>
</dbReference>
<feature type="transmembrane region" description="Helical" evidence="1">
    <location>
        <begin position="380"/>
        <end position="402"/>
    </location>
</feature>
<feature type="transmembrane region" description="Helical" evidence="1">
    <location>
        <begin position="309"/>
        <end position="331"/>
    </location>
</feature>
<feature type="transmembrane region" description="Helical" evidence="1">
    <location>
        <begin position="189"/>
        <end position="209"/>
    </location>
</feature>
<accession>A0A8J6NJC8</accession>
<feature type="transmembrane region" description="Helical" evidence="1">
    <location>
        <begin position="408"/>
        <end position="428"/>
    </location>
</feature>
<feature type="transmembrane region" description="Helical" evidence="1">
    <location>
        <begin position="351"/>
        <end position="368"/>
    </location>
</feature>
<evidence type="ECO:0000313" key="2">
    <source>
        <dbReference type="EMBL" id="MBC8333955.1"/>
    </source>
</evidence>
<sequence length="443" mass="48067">MTPSAQNSPLPLRRIFTVWWPLAASWLLMGMEMPILSAFVARLADPKINLAAYGGIVFPLALIIEAPVIMLLAASTALSKDWASYQKLRNYMLLAGGLLTALHLLVAATPLYYFVAESLLGAPSEIIEPARIGLLIMTPWTWTIAYRRLNQGVMIRFGHSNIIGVGTGVRLGMDFLVLSIGYILKLPGIIVATSAVAAGVTAEAIYIGFRVQPVLREELKPAPDIQPALNYRAFASFYIPLVMTSLLTLLIQPIGSAALGRMPMALDSLAVWPIVSGFIFMLRSMGVAFNEVVVALLDESLSTKSLRRFAGILSTATTAALLLIAATPLSIFWLRDISALSPSLTEIARTGLWIGILLPALNTLQSWYQGALLNSGKTRGISEAVVVFLVVTGLLLWGGVAWGKTTGLFVGLASFSVGMLLQTFWLWVRSRATLLALYERDNY</sequence>
<keyword evidence="1" id="KW-0812">Transmembrane</keyword>
<feature type="transmembrane region" description="Helical" evidence="1">
    <location>
        <begin position="130"/>
        <end position="149"/>
    </location>
</feature>
<dbReference type="AlphaFoldDB" id="A0A8J6NJC8"/>
<feature type="transmembrane region" description="Helical" evidence="1">
    <location>
        <begin position="51"/>
        <end position="79"/>
    </location>
</feature>
<feature type="transmembrane region" description="Helical" evidence="1">
    <location>
        <begin position="161"/>
        <end position="183"/>
    </location>
</feature>
<evidence type="ECO:0000313" key="3">
    <source>
        <dbReference type="Proteomes" id="UP000614469"/>
    </source>
</evidence>
<keyword evidence="1" id="KW-0472">Membrane</keyword>
<feature type="transmembrane region" description="Helical" evidence="1">
    <location>
        <begin position="229"/>
        <end position="251"/>
    </location>
</feature>
<feature type="transmembrane region" description="Helical" evidence="1">
    <location>
        <begin position="91"/>
        <end position="115"/>
    </location>
</feature>
<protein>
    <submittedName>
        <fullName evidence="2">Uncharacterized protein</fullName>
    </submittedName>
</protein>
<dbReference type="Proteomes" id="UP000614469">
    <property type="component" value="Unassembled WGS sequence"/>
</dbReference>
<proteinExistence type="predicted"/>
<gene>
    <name evidence="2" type="ORF">H8E29_01710</name>
</gene>
<evidence type="ECO:0000256" key="1">
    <source>
        <dbReference type="SAM" id="Phobius"/>
    </source>
</evidence>
<feature type="transmembrane region" description="Helical" evidence="1">
    <location>
        <begin position="12"/>
        <end position="31"/>
    </location>
</feature>